<comment type="catalytic activity">
    <reaction evidence="20">
        <text>ATP + (deoxyribonucleotide)n-3'-hydroxyl + 5'-phospho-(deoxyribonucleotide)m = (deoxyribonucleotide)n+m + AMP + diphosphate.</text>
        <dbReference type="EC" id="6.5.1.1"/>
    </reaction>
</comment>
<keyword evidence="5" id="KW-0548">Nucleotidyltransferase</keyword>
<dbReference type="AlphaFoldDB" id="A0A345PK52"/>
<dbReference type="GO" id="GO:0003887">
    <property type="term" value="F:DNA-directed DNA polymerase activity"/>
    <property type="evidence" value="ECO:0007669"/>
    <property type="project" value="UniProtKB-KW"/>
</dbReference>
<evidence type="ECO:0000256" key="6">
    <source>
        <dbReference type="ARBA" id="ARBA00022722"/>
    </source>
</evidence>
<keyword evidence="8" id="KW-0547">Nucleotide-binding</keyword>
<dbReference type="EMBL" id="CP024848">
    <property type="protein sequence ID" value="AXI10382.1"/>
    <property type="molecule type" value="Genomic_DNA"/>
</dbReference>
<dbReference type="EC" id="6.5.1.1" evidence="2"/>
<feature type="domain" description="ATP-dependent DNA ligase family profile" evidence="23">
    <location>
        <begin position="116"/>
        <end position="233"/>
    </location>
</feature>
<keyword evidence="10" id="KW-0378">Hydrolase</keyword>
<evidence type="ECO:0000256" key="5">
    <source>
        <dbReference type="ARBA" id="ARBA00022695"/>
    </source>
</evidence>
<dbReference type="Pfam" id="PF01068">
    <property type="entry name" value="DNA_ligase_A_M"/>
    <property type="match status" value="1"/>
</dbReference>
<dbReference type="PANTHER" id="PTHR42705">
    <property type="entry name" value="BIFUNCTIONAL NON-HOMOLOGOUS END JOINING PROTEIN LIGD"/>
    <property type="match status" value="1"/>
</dbReference>
<dbReference type="CDD" id="cd07906">
    <property type="entry name" value="Adenylation_DNA_ligase_LigD_LigC"/>
    <property type="match status" value="1"/>
</dbReference>
<keyword evidence="17" id="KW-0464">Manganese</keyword>
<reference evidence="25" key="1">
    <citation type="submission" date="2017-11" db="EMBL/GenBank/DDBJ databases">
        <authorList>
            <person name="Zhu W."/>
        </authorList>
    </citation>
    <scope>NUCLEOTIDE SEQUENCE [LARGE SCALE GENOMIC DNA]</scope>
    <source>
        <strain evidence="25">160</strain>
    </source>
</reference>
<keyword evidence="16" id="KW-0234">DNA repair</keyword>
<dbReference type="GO" id="GO:0046872">
    <property type="term" value="F:metal ion binding"/>
    <property type="evidence" value="ECO:0007669"/>
    <property type="project" value="UniProtKB-KW"/>
</dbReference>
<evidence type="ECO:0000256" key="1">
    <source>
        <dbReference type="ARBA" id="ARBA00001936"/>
    </source>
</evidence>
<keyword evidence="18" id="KW-0511">Multifunctional enzyme</keyword>
<evidence type="ECO:0000256" key="3">
    <source>
        <dbReference type="ARBA" id="ARBA00022598"/>
    </source>
</evidence>
<protein>
    <recommendedName>
        <fullName evidence="2">DNA ligase (ATP)</fullName>
        <ecNumber evidence="2">6.5.1.1</ecNumber>
    </recommendedName>
    <alternativeName>
        <fullName evidence="19">NHEJ DNA polymerase</fullName>
    </alternativeName>
</protein>
<dbReference type="InterPro" id="IPR014146">
    <property type="entry name" value="LigD_ligase_dom"/>
</dbReference>
<keyword evidence="13" id="KW-0239">DNA-directed DNA polymerase</keyword>
<evidence type="ECO:0000256" key="21">
    <source>
        <dbReference type="ARBA" id="ARBA00049981"/>
    </source>
</evidence>
<evidence type="ECO:0000256" key="12">
    <source>
        <dbReference type="ARBA" id="ARBA00022840"/>
    </source>
</evidence>
<dbReference type="SUPFAM" id="SSF56091">
    <property type="entry name" value="DNA ligase/mRNA capping enzyme, catalytic domain"/>
    <property type="match status" value="1"/>
</dbReference>
<sequence>MEIMKPVIRSEIPLGDEWIYEIKYDGFRCVLEWAADGTVLLKSRNNHDLTANFPEIESFCLEITPAIKAFLPLVLDGELVILNHPYQTNFSQIQKRGRLKNKESIQKAARIRPAQLVVFDLLELKGKSYRKQKLSTRKVGLESLFHRLKGDRLQLVETFQSPEAIEKAAFESKAEGIVAKRTTGTYIAGKRHHDWYKIKNWRQIQVFLTAYDMKNDYFDVSVFQEQTVIGIGKCKHGLDADSFQTLKQLFLTNGKKQGQLYTLPPAVCASIHTLDLYKEELREPEFANLLPHIKPEECTIEKLQLDLAMLPENINLTNTEKELWPDVQFTKGNLLTYMREVSPYMLPFLLNRLLTVIRCPDGVDQEHFFQKHLPSYAPEFITAVPSKDGNAFICDRLESLIWFANHGAVEYHIPFQSAHSSVPSEIAFDLDPPDRDHFHLAIHAAQLIKTLLDELNLTSFVKTSGNKGIQIHIPIREGSMTYEETATFTQAIAFTIENTYSDYFTTERMKNKRNGRLYIDYVQHGKDKTLIAPYSPRKTKDGTVATPLFWDEVKEGLDPGQFTIGNVIERVKQYGCPFADYFSFHSKQDMRKVLKLVR</sequence>
<dbReference type="GO" id="GO:0005524">
    <property type="term" value="F:ATP binding"/>
    <property type="evidence" value="ECO:0007669"/>
    <property type="project" value="UniProtKB-KW"/>
</dbReference>
<evidence type="ECO:0000256" key="14">
    <source>
        <dbReference type="ARBA" id="ARBA00023125"/>
    </source>
</evidence>
<evidence type="ECO:0000256" key="19">
    <source>
        <dbReference type="ARBA" id="ARBA00029943"/>
    </source>
</evidence>
<dbReference type="PROSITE" id="PS00697">
    <property type="entry name" value="DNA_LIGASE_A1"/>
    <property type="match status" value="1"/>
</dbReference>
<evidence type="ECO:0000259" key="23">
    <source>
        <dbReference type="PROSITE" id="PS50160"/>
    </source>
</evidence>
<evidence type="ECO:0000256" key="20">
    <source>
        <dbReference type="ARBA" id="ARBA00034003"/>
    </source>
</evidence>
<keyword evidence="6" id="KW-0540">Nuclease</keyword>
<evidence type="ECO:0000256" key="13">
    <source>
        <dbReference type="ARBA" id="ARBA00022932"/>
    </source>
</evidence>
<dbReference type="NCBIfam" id="NF007211">
    <property type="entry name" value="PRK09633.1"/>
    <property type="match status" value="1"/>
</dbReference>
<dbReference type="InterPro" id="IPR014145">
    <property type="entry name" value="LigD_pol_dom"/>
</dbReference>
<keyword evidence="12" id="KW-0067">ATP-binding</keyword>
<dbReference type="RefSeq" id="WP_114917668.1">
    <property type="nucleotide sequence ID" value="NZ_CP024848.1"/>
</dbReference>
<evidence type="ECO:0000313" key="25">
    <source>
        <dbReference type="Proteomes" id="UP000253908"/>
    </source>
</evidence>
<evidence type="ECO:0000256" key="10">
    <source>
        <dbReference type="ARBA" id="ARBA00022801"/>
    </source>
</evidence>
<evidence type="ECO:0000256" key="11">
    <source>
        <dbReference type="ARBA" id="ARBA00022839"/>
    </source>
</evidence>
<evidence type="ECO:0000256" key="7">
    <source>
        <dbReference type="ARBA" id="ARBA00022723"/>
    </source>
</evidence>
<dbReference type="InterPro" id="IPR052171">
    <property type="entry name" value="NHEJ_LigD"/>
</dbReference>
<keyword evidence="7" id="KW-0479">Metal-binding</keyword>
<keyword evidence="4" id="KW-0808">Transferase</keyword>
<dbReference type="PANTHER" id="PTHR42705:SF2">
    <property type="entry name" value="BIFUNCTIONAL NON-HOMOLOGOUS END JOINING PROTEIN LIGD"/>
    <property type="match status" value="1"/>
</dbReference>
<keyword evidence="11" id="KW-0269">Exonuclease</keyword>
<evidence type="ECO:0000256" key="17">
    <source>
        <dbReference type="ARBA" id="ARBA00023211"/>
    </source>
</evidence>
<dbReference type="Pfam" id="PF21686">
    <property type="entry name" value="LigD_Prim-Pol"/>
    <property type="match status" value="1"/>
</dbReference>
<keyword evidence="3 24" id="KW-0436">Ligase</keyword>
<evidence type="ECO:0000256" key="16">
    <source>
        <dbReference type="ARBA" id="ARBA00023204"/>
    </source>
</evidence>
<dbReference type="NCBIfam" id="TIGR02778">
    <property type="entry name" value="ligD_pol"/>
    <property type="match status" value="1"/>
</dbReference>
<dbReference type="Proteomes" id="UP000253908">
    <property type="component" value="Chromosome"/>
</dbReference>
<dbReference type="InterPro" id="IPR016059">
    <property type="entry name" value="DNA_ligase_ATP-dep_CS"/>
</dbReference>
<evidence type="ECO:0000313" key="24">
    <source>
        <dbReference type="EMBL" id="AXI10382.1"/>
    </source>
</evidence>
<accession>A0A345PK52</accession>
<dbReference type="GO" id="GO:0003910">
    <property type="term" value="F:DNA ligase (ATP) activity"/>
    <property type="evidence" value="ECO:0007669"/>
    <property type="project" value="UniProtKB-EC"/>
</dbReference>
<dbReference type="OrthoDB" id="9802472at2"/>
<dbReference type="GO" id="GO:0006281">
    <property type="term" value="P:DNA repair"/>
    <property type="evidence" value="ECO:0007669"/>
    <property type="project" value="UniProtKB-KW"/>
</dbReference>
<evidence type="ECO:0000256" key="4">
    <source>
        <dbReference type="ARBA" id="ARBA00022679"/>
    </source>
</evidence>
<keyword evidence="25" id="KW-1185">Reference proteome</keyword>
<evidence type="ECO:0000256" key="2">
    <source>
        <dbReference type="ARBA" id="ARBA00012727"/>
    </source>
</evidence>
<comment type="similarity">
    <text evidence="22">In the N-terminal section; belongs to the LigD polymerase family.</text>
</comment>
<dbReference type="Gene3D" id="3.30.470.30">
    <property type="entry name" value="DNA ligase/mRNA capping enzyme"/>
    <property type="match status" value="1"/>
</dbReference>
<dbReference type="GO" id="GO:0003677">
    <property type="term" value="F:DNA binding"/>
    <property type="evidence" value="ECO:0007669"/>
    <property type="project" value="UniProtKB-KW"/>
</dbReference>
<dbReference type="SUPFAM" id="SSF56747">
    <property type="entry name" value="Prim-pol domain"/>
    <property type="match status" value="1"/>
</dbReference>
<keyword evidence="14" id="KW-0238">DNA-binding</keyword>
<comment type="similarity">
    <text evidence="21">In the C-terminal section; belongs to the ATP-dependent DNA ligase family.</text>
</comment>
<gene>
    <name evidence="24" type="primary">ligD</name>
    <name evidence="24" type="ORF">CUC15_16200</name>
</gene>
<dbReference type="GO" id="GO:0004527">
    <property type="term" value="F:exonuclease activity"/>
    <property type="evidence" value="ECO:0007669"/>
    <property type="project" value="UniProtKB-KW"/>
</dbReference>
<evidence type="ECO:0000256" key="22">
    <source>
        <dbReference type="ARBA" id="ARBA00049990"/>
    </source>
</evidence>
<keyword evidence="9" id="KW-0227">DNA damage</keyword>
<evidence type="ECO:0000256" key="15">
    <source>
        <dbReference type="ARBA" id="ARBA00023172"/>
    </source>
</evidence>
<dbReference type="PROSITE" id="PS00333">
    <property type="entry name" value="DNA_LIGASE_A2"/>
    <property type="match status" value="1"/>
</dbReference>
<dbReference type="InterPro" id="IPR012310">
    <property type="entry name" value="DNA_ligase_ATP-dep_cent"/>
</dbReference>
<comment type="cofactor">
    <cofactor evidence="1">
        <name>Mn(2+)</name>
        <dbReference type="ChEBI" id="CHEBI:29035"/>
    </cofactor>
</comment>
<evidence type="ECO:0000256" key="18">
    <source>
        <dbReference type="ARBA" id="ARBA00023268"/>
    </source>
</evidence>
<evidence type="ECO:0000256" key="8">
    <source>
        <dbReference type="ARBA" id="ARBA00022741"/>
    </source>
</evidence>
<dbReference type="PROSITE" id="PS50160">
    <property type="entry name" value="DNA_LIGASE_A3"/>
    <property type="match status" value="1"/>
</dbReference>
<dbReference type="GO" id="GO:0006310">
    <property type="term" value="P:DNA recombination"/>
    <property type="evidence" value="ECO:0007669"/>
    <property type="project" value="UniProtKB-KW"/>
</dbReference>
<dbReference type="NCBIfam" id="TIGR02776">
    <property type="entry name" value="NHEJ_ligase_prk"/>
    <property type="match status" value="1"/>
</dbReference>
<keyword evidence="15" id="KW-0233">DNA recombination</keyword>
<name>A0A345PK52_9BACI</name>
<dbReference type="Gene3D" id="3.90.920.10">
    <property type="entry name" value="DNA primase, PRIM domain"/>
    <property type="match status" value="1"/>
</dbReference>
<dbReference type="InterPro" id="IPR014143">
    <property type="entry name" value="NHEJ_ligase_prk"/>
</dbReference>
<proteinExistence type="inferred from homology"/>
<dbReference type="NCBIfam" id="TIGR02779">
    <property type="entry name" value="NHEJ_ligase_lig"/>
    <property type="match status" value="1"/>
</dbReference>
<organism evidence="24 25">
    <name type="scientific">Oceanobacillus zhaokaii</name>
    <dbReference type="NCBI Taxonomy" id="2052660"/>
    <lineage>
        <taxon>Bacteria</taxon>
        <taxon>Bacillati</taxon>
        <taxon>Bacillota</taxon>
        <taxon>Bacilli</taxon>
        <taxon>Bacillales</taxon>
        <taxon>Bacillaceae</taxon>
        <taxon>Oceanobacillus</taxon>
    </lineage>
</organism>
<dbReference type="KEGG" id="ocn:CUC15_16200"/>
<evidence type="ECO:0000256" key="9">
    <source>
        <dbReference type="ARBA" id="ARBA00022763"/>
    </source>
</evidence>